<evidence type="ECO:0000256" key="1">
    <source>
        <dbReference type="ARBA" id="ARBA00005695"/>
    </source>
</evidence>
<dbReference type="Pfam" id="PF00496">
    <property type="entry name" value="SBP_bac_5"/>
    <property type="match status" value="1"/>
</dbReference>
<sequence length="536" mass="58687">MAGFNRRDFLVSSGAALASASLSSLAFAQDASLNAAPRRGGTLNMLINPEPPVLVSIFQTTGPALVASSKVLEGLLAYDFDLKPKAQLATAWNVSPDGLKYTFTLRQNVKWHDGEPFTSADVAFSVDLLKSIHPRGRSTFANVTRVSTPDARTAIIELSKPAPYLLKALSAGESPIVPKHLYANGDPLANPHNNAPVGTGPFRFKSWTRGASIVYERNPDYWDAGKPYIDALVFKVIPDAAARSAAFETGALDLGGENPVPLSDLPRLTQLPQLAVETRGYRFLEPLSEIDFNLAHPILKDVRVRQAIAHAINPQIVQKTIAYGYADISPTPITPASPYHDAKLAPHAFDIASAEKLLDAAGYPRKNGGARFQLTHDFLPYGDMYRRQADYVKSALARVGIDVTVRSQDLPSFLKRVYADRQFDFTSIGVNTLFDPSVGVQRLYWSKNIRPGVPFSNAPHYSNAEVDALLESASIETDEKKRVALYQQFQQIVYRDLPILTLVAPRMVTLANRRVRNHTVSAQGLEGNLADLWLAA</sequence>
<dbReference type="PANTHER" id="PTHR30290:SF38">
    <property type="entry name" value="D,D-DIPEPTIDE-BINDING PERIPLASMIC PROTEIN DDPA-RELATED"/>
    <property type="match status" value="1"/>
</dbReference>
<evidence type="ECO:0000259" key="4">
    <source>
        <dbReference type="Pfam" id="PF00496"/>
    </source>
</evidence>
<dbReference type="OrthoDB" id="9801799at2"/>
<keyword evidence="2 3" id="KW-0732">Signal</keyword>
<dbReference type="EMBL" id="FCOA02000033">
    <property type="protein sequence ID" value="SAK89050.1"/>
    <property type="molecule type" value="Genomic_DNA"/>
</dbReference>
<reference evidence="5" key="1">
    <citation type="submission" date="2016-01" db="EMBL/GenBank/DDBJ databases">
        <authorList>
            <person name="Peeters C."/>
        </authorList>
    </citation>
    <scope>NUCLEOTIDE SEQUENCE</scope>
    <source>
        <strain evidence="5">LMG 29322</strain>
    </source>
</reference>
<organism evidence="5 6">
    <name type="scientific">Caballeronia hypogeia</name>
    <dbReference type="NCBI Taxonomy" id="1777140"/>
    <lineage>
        <taxon>Bacteria</taxon>
        <taxon>Pseudomonadati</taxon>
        <taxon>Pseudomonadota</taxon>
        <taxon>Betaproteobacteria</taxon>
        <taxon>Burkholderiales</taxon>
        <taxon>Burkholderiaceae</taxon>
        <taxon>Caballeronia</taxon>
    </lineage>
</organism>
<dbReference type="STRING" id="1777140.AWB79_06366"/>
<dbReference type="GO" id="GO:0030288">
    <property type="term" value="C:outer membrane-bounded periplasmic space"/>
    <property type="evidence" value="ECO:0007669"/>
    <property type="project" value="UniProtKB-ARBA"/>
</dbReference>
<protein>
    <submittedName>
        <fullName evidence="5">ABC transporter substrate-binding protein</fullName>
    </submittedName>
</protein>
<keyword evidence="6" id="KW-1185">Reference proteome</keyword>
<comment type="similarity">
    <text evidence="1">Belongs to the bacterial solute-binding protein 5 family.</text>
</comment>
<dbReference type="SUPFAM" id="SSF53850">
    <property type="entry name" value="Periplasmic binding protein-like II"/>
    <property type="match status" value="1"/>
</dbReference>
<feature type="domain" description="Solute-binding protein family 5" evidence="4">
    <location>
        <begin position="83"/>
        <end position="446"/>
    </location>
</feature>
<accession>A0A158D3Y1</accession>
<dbReference type="PANTHER" id="PTHR30290">
    <property type="entry name" value="PERIPLASMIC BINDING COMPONENT OF ABC TRANSPORTER"/>
    <property type="match status" value="1"/>
</dbReference>
<dbReference type="InterPro" id="IPR030678">
    <property type="entry name" value="Peptide/Ni-bd"/>
</dbReference>
<dbReference type="GO" id="GO:0015833">
    <property type="term" value="P:peptide transport"/>
    <property type="evidence" value="ECO:0007669"/>
    <property type="project" value="TreeGrafter"/>
</dbReference>
<dbReference type="PROSITE" id="PS51318">
    <property type="entry name" value="TAT"/>
    <property type="match status" value="1"/>
</dbReference>
<dbReference type="GO" id="GO:1904680">
    <property type="term" value="F:peptide transmembrane transporter activity"/>
    <property type="evidence" value="ECO:0007669"/>
    <property type="project" value="TreeGrafter"/>
</dbReference>
<name>A0A158D3Y1_9BURK</name>
<evidence type="ECO:0000256" key="3">
    <source>
        <dbReference type="SAM" id="SignalP"/>
    </source>
</evidence>
<dbReference type="CDD" id="cd08517">
    <property type="entry name" value="PBP2_NikA_DppA_OppA_like_13"/>
    <property type="match status" value="1"/>
</dbReference>
<dbReference type="InterPro" id="IPR006311">
    <property type="entry name" value="TAT_signal"/>
</dbReference>
<dbReference type="InterPro" id="IPR039424">
    <property type="entry name" value="SBP_5"/>
</dbReference>
<evidence type="ECO:0000313" key="6">
    <source>
        <dbReference type="Proteomes" id="UP000054851"/>
    </source>
</evidence>
<evidence type="ECO:0000313" key="5">
    <source>
        <dbReference type="EMBL" id="SAK89050.1"/>
    </source>
</evidence>
<proteinExistence type="inferred from homology"/>
<feature type="signal peptide" evidence="3">
    <location>
        <begin position="1"/>
        <end position="28"/>
    </location>
</feature>
<dbReference type="GO" id="GO:0043190">
    <property type="term" value="C:ATP-binding cassette (ABC) transporter complex"/>
    <property type="evidence" value="ECO:0007669"/>
    <property type="project" value="InterPro"/>
</dbReference>
<feature type="chain" id="PRO_5007623673" evidence="3">
    <location>
        <begin position="29"/>
        <end position="536"/>
    </location>
</feature>
<dbReference type="RefSeq" id="WP_061171389.1">
    <property type="nucleotide sequence ID" value="NZ_FCOA02000033.1"/>
</dbReference>
<dbReference type="InterPro" id="IPR000914">
    <property type="entry name" value="SBP_5_dom"/>
</dbReference>
<dbReference type="Gene3D" id="3.10.105.10">
    <property type="entry name" value="Dipeptide-binding Protein, Domain 3"/>
    <property type="match status" value="1"/>
</dbReference>
<evidence type="ECO:0000256" key="2">
    <source>
        <dbReference type="ARBA" id="ARBA00022729"/>
    </source>
</evidence>
<dbReference type="PIRSF" id="PIRSF002741">
    <property type="entry name" value="MppA"/>
    <property type="match status" value="1"/>
</dbReference>
<dbReference type="Gene3D" id="3.40.190.10">
    <property type="entry name" value="Periplasmic binding protein-like II"/>
    <property type="match status" value="1"/>
</dbReference>
<dbReference type="Proteomes" id="UP000054851">
    <property type="component" value="Unassembled WGS sequence"/>
</dbReference>
<gene>
    <name evidence="5" type="ORF">AWB79_06366</name>
</gene>
<dbReference type="AlphaFoldDB" id="A0A158D3Y1"/>
<comment type="caution">
    <text evidence="5">The sequence shown here is derived from an EMBL/GenBank/DDBJ whole genome shotgun (WGS) entry which is preliminary data.</text>
</comment>